<proteinExistence type="predicted"/>
<reference evidence="2 3" key="1">
    <citation type="submission" date="2015-04" db="EMBL/GenBank/DDBJ databases">
        <authorList>
            <person name="Heijne W.H."/>
            <person name="Fedorova N.D."/>
            <person name="Nierman W.C."/>
            <person name="Vollebregt A.W."/>
            <person name="Zhao Z."/>
            <person name="Wu L."/>
            <person name="Kumar M."/>
            <person name="Stam H."/>
            <person name="van den Berg M.A."/>
            <person name="Pel H.J."/>
        </authorList>
    </citation>
    <scope>NUCLEOTIDE SEQUENCE [LARGE SCALE GENOMIC DNA]</scope>
    <source>
        <strain evidence="2 3">CBS 393.64</strain>
    </source>
</reference>
<gene>
    <name evidence="2" type="ORF">T310_4270</name>
</gene>
<keyword evidence="3" id="KW-1185">Reference proteome</keyword>
<comment type="caution">
    <text evidence="2">The sequence shown here is derived from an EMBL/GenBank/DDBJ whole genome shotgun (WGS) entry which is preliminary data.</text>
</comment>
<evidence type="ECO:0000313" key="2">
    <source>
        <dbReference type="EMBL" id="KKA21749.1"/>
    </source>
</evidence>
<dbReference type="PROSITE" id="PS50181">
    <property type="entry name" value="FBOX"/>
    <property type="match status" value="1"/>
</dbReference>
<dbReference type="OrthoDB" id="4523597at2759"/>
<dbReference type="RefSeq" id="XP_013328361.1">
    <property type="nucleotide sequence ID" value="XM_013472907.1"/>
</dbReference>
<accession>A0A0F4YU42</accession>
<dbReference type="EMBL" id="LASV01000171">
    <property type="protein sequence ID" value="KKA21749.1"/>
    <property type="molecule type" value="Genomic_DNA"/>
</dbReference>
<evidence type="ECO:0000259" key="1">
    <source>
        <dbReference type="PROSITE" id="PS50181"/>
    </source>
</evidence>
<dbReference type="InterPro" id="IPR001810">
    <property type="entry name" value="F-box_dom"/>
</dbReference>
<dbReference type="Proteomes" id="UP000053958">
    <property type="component" value="Unassembled WGS sequence"/>
</dbReference>
<organism evidence="2 3">
    <name type="scientific">Rasamsonia emersonii (strain ATCC 16479 / CBS 393.64 / IMI 116815)</name>
    <dbReference type="NCBI Taxonomy" id="1408163"/>
    <lineage>
        <taxon>Eukaryota</taxon>
        <taxon>Fungi</taxon>
        <taxon>Dikarya</taxon>
        <taxon>Ascomycota</taxon>
        <taxon>Pezizomycotina</taxon>
        <taxon>Eurotiomycetes</taxon>
        <taxon>Eurotiomycetidae</taxon>
        <taxon>Eurotiales</taxon>
        <taxon>Trichocomaceae</taxon>
        <taxon>Rasamsonia</taxon>
    </lineage>
</organism>
<dbReference type="AlphaFoldDB" id="A0A0F4YU42"/>
<evidence type="ECO:0000313" key="3">
    <source>
        <dbReference type="Proteomes" id="UP000053958"/>
    </source>
</evidence>
<feature type="domain" description="F-box" evidence="1">
    <location>
        <begin position="49"/>
        <end position="94"/>
    </location>
</feature>
<dbReference type="GeneID" id="25316618"/>
<name>A0A0F4YU42_RASE3</name>
<sequence length="395" mass="45528">MTYFDISSDQDIPGGLGLPHRFPPEIPPPLPLSFDTVNENRPLAASSRSSNLFRLPVELLTRIVQLLPSSALADFALVNQDCRQLSRSRQFARVRFDYSLKSLDLLRVLVQEGFDRAQNNGLTKSPALGACTRHVPVGILREHLEARHDRRKNATYHILEIDSDGRHLEKYGTLASLDTLTWHLFDSEVKPELGFLKSNPQLTRLSIFWPQHPTNMREVVSLLPRSFSRLRSLRLTWYGTFIPEDVLRLLGTITSLEQICLAAGQKFYWTPEFLIDHDAMRHNLAPLRNLRKIAFDRDSYDIGVENPESYYSVPNQLPVDDEFRLHWERNHRDMIVTEARKYMRVFPKLGWLYIGQLPMKIDANSAQGVVVLSERDEDITLLDRVFGYAGKFFVE</sequence>
<protein>
    <recommendedName>
        <fullName evidence="1">F-box domain-containing protein</fullName>
    </recommendedName>
</protein>